<dbReference type="PIRSF" id="PIRSF006076">
    <property type="entry name" value="OM_assembly_OMP85"/>
    <property type="match status" value="1"/>
</dbReference>
<comment type="similarity">
    <text evidence="8">Belongs to the BamA family.</text>
</comment>
<evidence type="ECO:0000256" key="6">
    <source>
        <dbReference type="ARBA" id="ARBA00023136"/>
    </source>
</evidence>
<evidence type="ECO:0000256" key="9">
    <source>
        <dbReference type="NCBIfam" id="TIGR03303"/>
    </source>
</evidence>
<sequence precursor="true">MKAASKFLSAASAAALSAALVVPGSLAVQFVSVSAAHAAVVSRIDVNGNTRVDAETIRNYVKIKPGKSFSSADIDEAVKALFGTGLFSDVRINQVGSALVISVSEYQVVNQVLFQGNKKIKDAQLSMGVQLKPRSSYSQAAADADVEAIKEAYRRIGRDDATVTSQIMDLGENRVNVVYNINEGERTKIVSVNFVGNKAFSSRRLTDVIGTKKSSWLSFILRDDVFDPDKLKADEELLRRFYYNRGYADFQVVSATGDLDSANNQYTVTITVDEGERYDFGDISVDSSIPEIDAQALQSVVQTYKGDTYNAKKVEDSIIALTERVAGQGYAFAQVTPRGDRNFENKTISVTYTIDQGAKAYIERIEIRGNVRTRDYVIRREFDLSEGDAFNQVLVQRAKKRLEGLDYFEKVDISTQPGSEPDQVVLVVDLVEKSTGDFSVGAGYSTGGETPGPSVMGSITERNFLGRGQFIKLSAGGGRRSRDYSVSFTEPYFLGRRIAAGFDIYRSTREYDAYDSETTGATIRFGLPITQNLTTQLAYNISQEKYKYDDGCFDVNGVFNPNLCNVSLAIQNAITDPLTGETRDAWIKSSVSGSLIYNTIDDMKNPHYGIYANAGVEVAGLGGDAKFVKLTARGSIYQTLSEELDIVGLVSGGAGHIASYGDKELRVFDMFQNNDRMIRGFEFNGIGPAAARPSGGYDHLGGTTYFNASAEAQFPLPLVPESLGLRGAVFADAATLYGNDVFGVDKSTTGSSLRASAGIGLMWASPFGPLRIDYAVPLKKEDTDDVQEFNFGISTRF</sequence>
<comment type="caution">
    <text evidence="11">The sequence shown here is derived from an EMBL/GenBank/DDBJ whole genome shotgun (WGS) entry which is preliminary data.</text>
</comment>
<keyword evidence="6 8" id="KW-0472">Membrane</keyword>
<dbReference type="EMBL" id="JAKREW010000001">
    <property type="protein sequence ID" value="MCG7503788.1"/>
    <property type="molecule type" value="Genomic_DNA"/>
</dbReference>
<dbReference type="InterPro" id="IPR023707">
    <property type="entry name" value="OM_assembly_BamA"/>
</dbReference>
<organism evidence="11 12">
    <name type="scientific">Mesorhizobium retamae</name>
    <dbReference type="NCBI Taxonomy" id="2912854"/>
    <lineage>
        <taxon>Bacteria</taxon>
        <taxon>Pseudomonadati</taxon>
        <taxon>Pseudomonadota</taxon>
        <taxon>Alphaproteobacteria</taxon>
        <taxon>Hyphomicrobiales</taxon>
        <taxon>Phyllobacteriaceae</taxon>
        <taxon>Mesorhizobium</taxon>
    </lineage>
</organism>
<accession>A0ABS9QA23</accession>
<dbReference type="PROSITE" id="PS51779">
    <property type="entry name" value="POTRA"/>
    <property type="match status" value="4"/>
</dbReference>
<dbReference type="RefSeq" id="WP_239361719.1">
    <property type="nucleotide sequence ID" value="NZ_JAKREW010000001.1"/>
</dbReference>
<dbReference type="HAMAP" id="MF_01430">
    <property type="entry name" value="OM_assembly_BamA"/>
    <property type="match status" value="1"/>
</dbReference>
<feature type="domain" description="POTRA" evidence="10">
    <location>
        <begin position="187"/>
        <end position="275"/>
    </location>
</feature>
<evidence type="ECO:0000256" key="8">
    <source>
        <dbReference type="HAMAP-Rule" id="MF_01430"/>
    </source>
</evidence>
<keyword evidence="7 8" id="KW-0998">Cell outer membrane</keyword>
<dbReference type="Proteomes" id="UP001201701">
    <property type="component" value="Unassembled WGS sequence"/>
</dbReference>
<feature type="domain" description="POTRA" evidence="10">
    <location>
        <begin position="360"/>
        <end position="433"/>
    </location>
</feature>
<feature type="domain" description="POTRA" evidence="10">
    <location>
        <begin position="39"/>
        <end position="106"/>
    </location>
</feature>
<reference evidence="11 12" key="1">
    <citation type="submission" date="2022-02" db="EMBL/GenBank/DDBJ databases">
        <title>Draft genome sequence of Mezorhizobium retamae strain IRAMC:0171 isolated from Retama raetam nodules.</title>
        <authorList>
            <person name="Bengaied R."/>
            <person name="Sbissi I."/>
            <person name="Huber K."/>
            <person name="Ghodbane F."/>
            <person name="Nouioui I."/>
            <person name="Tarhouni M."/>
            <person name="Gtari M."/>
        </authorList>
    </citation>
    <scope>NUCLEOTIDE SEQUENCE [LARGE SCALE GENOMIC DNA]</scope>
    <source>
        <strain evidence="11 12">IRAMC:0171</strain>
    </source>
</reference>
<keyword evidence="4 8" id="KW-0732">Signal</keyword>
<evidence type="ECO:0000313" key="11">
    <source>
        <dbReference type="EMBL" id="MCG7503788.1"/>
    </source>
</evidence>
<evidence type="ECO:0000256" key="7">
    <source>
        <dbReference type="ARBA" id="ARBA00023237"/>
    </source>
</evidence>
<comment type="subcellular location">
    <subcellularLocation>
        <location evidence="8">Cell outer membrane</location>
    </subcellularLocation>
    <subcellularLocation>
        <location evidence="1">Membrane</location>
    </subcellularLocation>
</comment>
<evidence type="ECO:0000256" key="1">
    <source>
        <dbReference type="ARBA" id="ARBA00004370"/>
    </source>
</evidence>
<dbReference type="InterPro" id="IPR010827">
    <property type="entry name" value="BamA/TamA_POTRA"/>
</dbReference>
<proteinExistence type="inferred from homology"/>
<feature type="chain" id="PRO_5044932386" description="Outer membrane protein assembly factor BamA" evidence="8">
    <location>
        <begin position="28"/>
        <end position="797"/>
    </location>
</feature>
<evidence type="ECO:0000313" key="12">
    <source>
        <dbReference type="Proteomes" id="UP001201701"/>
    </source>
</evidence>
<comment type="function">
    <text evidence="8">Part of the outer membrane protein assembly complex, which is involved in assembly and insertion of beta-barrel proteins into the outer membrane.</text>
</comment>
<dbReference type="Pfam" id="PF01103">
    <property type="entry name" value="Omp85"/>
    <property type="match status" value="1"/>
</dbReference>
<evidence type="ECO:0000256" key="4">
    <source>
        <dbReference type="ARBA" id="ARBA00022729"/>
    </source>
</evidence>
<comment type="subunit">
    <text evidence="8">Part of the Bam complex.</text>
</comment>
<protein>
    <recommendedName>
        <fullName evidence="8 9">Outer membrane protein assembly factor BamA</fullName>
    </recommendedName>
</protein>
<keyword evidence="2 8" id="KW-1134">Transmembrane beta strand</keyword>
<dbReference type="Gene3D" id="3.10.20.310">
    <property type="entry name" value="membrane protein fhac"/>
    <property type="match status" value="5"/>
</dbReference>
<feature type="domain" description="POTRA" evidence="10">
    <location>
        <begin position="107"/>
        <end position="184"/>
    </location>
</feature>
<dbReference type="InterPro" id="IPR039910">
    <property type="entry name" value="D15-like"/>
</dbReference>
<keyword evidence="12" id="KW-1185">Reference proteome</keyword>
<evidence type="ECO:0000256" key="5">
    <source>
        <dbReference type="ARBA" id="ARBA00022737"/>
    </source>
</evidence>
<dbReference type="Pfam" id="PF07244">
    <property type="entry name" value="POTRA"/>
    <property type="match status" value="5"/>
</dbReference>
<name>A0ABS9QA23_9HYPH</name>
<dbReference type="NCBIfam" id="TIGR03303">
    <property type="entry name" value="OM_YaeT"/>
    <property type="match status" value="1"/>
</dbReference>
<evidence type="ECO:0000256" key="2">
    <source>
        <dbReference type="ARBA" id="ARBA00022452"/>
    </source>
</evidence>
<evidence type="ECO:0000256" key="3">
    <source>
        <dbReference type="ARBA" id="ARBA00022692"/>
    </source>
</evidence>
<dbReference type="InterPro" id="IPR034746">
    <property type="entry name" value="POTRA"/>
</dbReference>
<dbReference type="PANTHER" id="PTHR12815">
    <property type="entry name" value="SORTING AND ASSEMBLY MACHINERY SAMM50 PROTEIN FAMILY MEMBER"/>
    <property type="match status" value="1"/>
</dbReference>
<evidence type="ECO:0000259" key="10">
    <source>
        <dbReference type="PROSITE" id="PS51779"/>
    </source>
</evidence>
<dbReference type="PANTHER" id="PTHR12815:SF23">
    <property type="entry name" value="OUTER MEMBRANE PROTEIN ASSEMBLY FACTOR BAMA"/>
    <property type="match status" value="1"/>
</dbReference>
<keyword evidence="3 8" id="KW-0812">Transmembrane</keyword>
<dbReference type="InterPro" id="IPR000184">
    <property type="entry name" value="Bac_surfAg_D15"/>
</dbReference>
<gene>
    <name evidence="8 11" type="primary">bamA</name>
    <name evidence="11" type="ORF">L4923_02005</name>
</gene>
<dbReference type="Gene3D" id="2.40.160.50">
    <property type="entry name" value="membrane protein fhac: a member of the omp85/tpsb transporter family"/>
    <property type="match status" value="1"/>
</dbReference>
<feature type="signal peptide" evidence="8">
    <location>
        <begin position="1"/>
        <end position="27"/>
    </location>
</feature>
<keyword evidence="5 8" id="KW-0677">Repeat</keyword>